<keyword evidence="3" id="KW-1185">Reference proteome</keyword>
<dbReference type="Proteomes" id="UP001341840">
    <property type="component" value="Unassembled WGS sequence"/>
</dbReference>
<organism evidence="2 3">
    <name type="scientific">Stylosanthes scabra</name>
    <dbReference type="NCBI Taxonomy" id="79078"/>
    <lineage>
        <taxon>Eukaryota</taxon>
        <taxon>Viridiplantae</taxon>
        <taxon>Streptophyta</taxon>
        <taxon>Embryophyta</taxon>
        <taxon>Tracheophyta</taxon>
        <taxon>Spermatophyta</taxon>
        <taxon>Magnoliopsida</taxon>
        <taxon>eudicotyledons</taxon>
        <taxon>Gunneridae</taxon>
        <taxon>Pentapetalae</taxon>
        <taxon>rosids</taxon>
        <taxon>fabids</taxon>
        <taxon>Fabales</taxon>
        <taxon>Fabaceae</taxon>
        <taxon>Papilionoideae</taxon>
        <taxon>50 kb inversion clade</taxon>
        <taxon>dalbergioids sensu lato</taxon>
        <taxon>Dalbergieae</taxon>
        <taxon>Pterocarpus clade</taxon>
        <taxon>Stylosanthes</taxon>
    </lineage>
</organism>
<evidence type="ECO:0000256" key="1">
    <source>
        <dbReference type="SAM" id="MobiDB-lite"/>
    </source>
</evidence>
<name>A0ABU6US99_9FABA</name>
<gene>
    <name evidence="2" type="ORF">PIB30_085340</name>
</gene>
<sequence length="133" mass="14484">MDGNPAFMNGQGWQPCQVGYHSDGSSDGYFSCEDSLSACQIDNVEFPRQPQSVVMFETLEEGVSAITLHSGTRLKGPTGDSSDYAPITPEGTDTQRNVERKEEFPTIEQEAASSKDEKVVDPNFNSLPYPSVA</sequence>
<feature type="compositionally biased region" description="Polar residues" evidence="1">
    <location>
        <begin position="123"/>
        <end position="133"/>
    </location>
</feature>
<dbReference type="EMBL" id="JASCZI010122248">
    <property type="protein sequence ID" value="MED6164001.1"/>
    <property type="molecule type" value="Genomic_DNA"/>
</dbReference>
<evidence type="ECO:0000313" key="3">
    <source>
        <dbReference type="Proteomes" id="UP001341840"/>
    </source>
</evidence>
<comment type="caution">
    <text evidence="2">The sequence shown here is derived from an EMBL/GenBank/DDBJ whole genome shotgun (WGS) entry which is preliminary data.</text>
</comment>
<feature type="region of interest" description="Disordered" evidence="1">
    <location>
        <begin position="70"/>
        <end position="133"/>
    </location>
</feature>
<protein>
    <submittedName>
        <fullName evidence="2">Uncharacterized protein</fullName>
    </submittedName>
</protein>
<accession>A0ABU6US99</accession>
<reference evidence="2 3" key="1">
    <citation type="journal article" date="2023" name="Plants (Basel)">
        <title>Bridging the Gap: Combining Genomics and Transcriptomics Approaches to Understand Stylosanthes scabra, an Orphan Legume from the Brazilian Caatinga.</title>
        <authorList>
            <person name="Ferreira-Neto J.R.C."/>
            <person name="da Silva M.D."/>
            <person name="Binneck E."/>
            <person name="de Melo N.F."/>
            <person name="da Silva R.H."/>
            <person name="de Melo A.L.T.M."/>
            <person name="Pandolfi V."/>
            <person name="Bustamante F.O."/>
            <person name="Brasileiro-Vidal A.C."/>
            <person name="Benko-Iseppon A.M."/>
        </authorList>
    </citation>
    <scope>NUCLEOTIDE SEQUENCE [LARGE SCALE GENOMIC DNA]</scope>
    <source>
        <tissue evidence="2">Leaves</tissue>
    </source>
</reference>
<evidence type="ECO:0000313" key="2">
    <source>
        <dbReference type="EMBL" id="MED6164001.1"/>
    </source>
</evidence>
<proteinExistence type="predicted"/>